<feature type="compositionally biased region" description="Basic and acidic residues" evidence="1">
    <location>
        <begin position="915"/>
        <end position="941"/>
    </location>
</feature>
<dbReference type="GO" id="GO:0004843">
    <property type="term" value="F:cysteine-type deubiquitinase activity"/>
    <property type="evidence" value="ECO:0007669"/>
    <property type="project" value="TreeGrafter"/>
</dbReference>
<feature type="compositionally biased region" description="Basic residues" evidence="1">
    <location>
        <begin position="1506"/>
        <end position="1517"/>
    </location>
</feature>
<evidence type="ECO:0000256" key="2">
    <source>
        <dbReference type="SAM" id="Phobius"/>
    </source>
</evidence>
<feature type="compositionally biased region" description="Low complexity" evidence="1">
    <location>
        <begin position="1518"/>
        <end position="1532"/>
    </location>
</feature>
<feature type="transmembrane region" description="Helical" evidence="2">
    <location>
        <begin position="153"/>
        <end position="184"/>
    </location>
</feature>
<feature type="region of interest" description="Disordered" evidence="1">
    <location>
        <begin position="1053"/>
        <end position="1086"/>
    </location>
</feature>
<dbReference type="Pfam" id="PF02338">
    <property type="entry name" value="OTU"/>
    <property type="match status" value="1"/>
</dbReference>
<feature type="compositionally biased region" description="Basic and acidic residues" evidence="1">
    <location>
        <begin position="785"/>
        <end position="812"/>
    </location>
</feature>
<feature type="compositionally biased region" description="Acidic residues" evidence="1">
    <location>
        <begin position="572"/>
        <end position="585"/>
    </location>
</feature>
<feature type="compositionally biased region" description="Acidic residues" evidence="1">
    <location>
        <begin position="333"/>
        <end position="344"/>
    </location>
</feature>
<feature type="region of interest" description="Disordered" evidence="1">
    <location>
        <begin position="1669"/>
        <end position="1734"/>
    </location>
</feature>
<feature type="region of interest" description="Disordered" evidence="1">
    <location>
        <begin position="1472"/>
        <end position="1532"/>
    </location>
</feature>
<evidence type="ECO:0000256" key="1">
    <source>
        <dbReference type="SAM" id="MobiDB-lite"/>
    </source>
</evidence>
<feature type="compositionally biased region" description="Low complexity" evidence="1">
    <location>
        <begin position="1222"/>
        <end position="1236"/>
    </location>
</feature>
<keyword evidence="2" id="KW-1133">Transmembrane helix</keyword>
<dbReference type="Proteomes" id="UP000221165">
    <property type="component" value="Unassembled WGS sequence"/>
</dbReference>
<dbReference type="Gene3D" id="3.90.70.80">
    <property type="match status" value="1"/>
</dbReference>
<feature type="compositionally biased region" description="Low complexity" evidence="1">
    <location>
        <begin position="870"/>
        <end position="892"/>
    </location>
</feature>
<feature type="compositionally biased region" description="Basic residues" evidence="1">
    <location>
        <begin position="619"/>
        <end position="629"/>
    </location>
</feature>
<dbReference type="GO" id="GO:0016579">
    <property type="term" value="P:protein deubiquitination"/>
    <property type="evidence" value="ECO:0007669"/>
    <property type="project" value="TreeGrafter"/>
</dbReference>
<feature type="domain" description="OTU" evidence="3">
    <location>
        <begin position="469"/>
        <end position="687"/>
    </location>
</feature>
<dbReference type="OrthoDB" id="415023at2759"/>
<feature type="compositionally biased region" description="Basic and acidic residues" evidence="1">
    <location>
        <begin position="1587"/>
        <end position="1641"/>
    </location>
</feature>
<feature type="transmembrane region" description="Helical" evidence="2">
    <location>
        <begin position="92"/>
        <end position="116"/>
    </location>
</feature>
<organism evidence="4 5">
    <name type="scientific">Cystoisospora suis</name>
    <dbReference type="NCBI Taxonomy" id="483139"/>
    <lineage>
        <taxon>Eukaryota</taxon>
        <taxon>Sar</taxon>
        <taxon>Alveolata</taxon>
        <taxon>Apicomplexa</taxon>
        <taxon>Conoidasida</taxon>
        <taxon>Coccidia</taxon>
        <taxon>Eucoccidiorida</taxon>
        <taxon>Eimeriorina</taxon>
        <taxon>Sarcocystidae</taxon>
        <taxon>Cystoisospora</taxon>
    </lineage>
</organism>
<name>A0A2C6KV99_9APIC</name>
<dbReference type="InterPro" id="IPR038765">
    <property type="entry name" value="Papain-like_cys_pep_sf"/>
</dbReference>
<dbReference type="InterPro" id="IPR003323">
    <property type="entry name" value="OTU_dom"/>
</dbReference>
<dbReference type="PANTHER" id="PTHR12419:SF7">
    <property type="entry name" value="OTU DOMAIN-CONTAINING PROTEIN 3"/>
    <property type="match status" value="1"/>
</dbReference>
<dbReference type="SUPFAM" id="SSF81321">
    <property type="entry name" value="Family A G protein-coupled receptor-like"/>
    <property type="match status" value="1"/>
</dbReference>
<sequence length="1734" mass="198734">MFSVMKEEVSPFVSFFSSFLSRQWFEKALSSFPCIDSRTLLLSSFLLSFSLLLVFSFFRLSSSFPYQVDTFFSFLRVLFSKPSRRWSVSFRTFPLCLLFPFVSFLLLLSSLLWMSICFKRHEQLHTSLSSLSSSFSFFSSLPLLPSISSSPSVIFFLLFILLVVLLYFFVCFSCSSPFSFVLLYRSLISLCKSIFSRQPAEGESLEKDRSGEKEEQGRRLLRSFSSLRLFSFLATGLKRRRRRRGRRSSAYLSSSASFSLSSISTRESLNGQRHSWFDSCHTEEEEAEEEEEKKNSMGGSGKKTTKGSKDRGGGKKIPPSSSKKKGRGRGRGEEEEEEEEEDERENSRRDRWLRKSVSQGYQEEEEEGKKKKKKNASKGALRSSHDSRLIRGDSGENEEEETKRKKGRDKEYERVSCLTHKMKSNRGVFHEEEEEEEDDDDISSSSMISSTFRISSSSSFLKNLSSSGLKLKYILPDGNCLFRAFADQYSGEQDRHLEYRLAAVKHMEENSELYRCFIPEDEETFDVYIHRMKRLGTWGGQVELQALSEVYQVNLLIHIYNGEENSHGGDGDRDDGSEDDLESEDNSSSLSTSRGACCSSSSFYRQSKNGGKSFMKGNIKQKKMNKNKNNKSVSKNFHSSTKTSCFGGRKTKVSDTIWNMQNFPETHRCLQLAFHTEQEHYNSVRVKGISHPSNLSLRDLLKITSSSRRTHDEEEGDVRHKAVGEGRGMLEEKEKEKKKEEEKKEMDKDRGGDVQEGTSQLDDSRSDRKKRSSLDERRKKKEKGKKGQQDLVQDEKREAHLDSEEEHRREGEEEKDGTEGEEGACGRRKRMNEKTGGENSYEDSTPPTVPSSEESSINNKERKKEVEEPLSSSSLKDCVSSSASSSTLMSSSDQPCQEERGLGRGNDGSSHKRREGRDKEEPPHHFSRRNEISKRKERDLSFSESHQPHLSSYGFSSGVCTPEDMRIQVQKIINRFSPFLSRSSLFFSSYLDASSLSSPSLSLPSLLKTQSSPELSSLIFLETPDSCCASFHPRLSSSSHADLVVYSDHYHTSSSSISSSEKEETEKSSKRGDGNPAEEERMSLTQAVDCRVATSIVYAPDDLHHLEKEEEEEKKKKNKEGDEEKKFKPTSVQREEREEDEERREKEEDEKKSGSLQTRYSLYSDEDNSVLLGCLSPLETSFLRDKRTRRSRRKDGKEGGLLETSRRRIHFFSSVLGRSQRRCMSSPASCVSSPSSRRPEKQSRSPPREDPHVNDRRHSSLLQEMKEKGEGEREDDLFMKREKKETRIQNKEEDKKEDGEGRLGGVSPSQESLSTCEDDTEISSLGQEGNDRWRASSMSPSEQKKSRKKEEEEGWRDLVNFPEEKKKMLSDEKERREKSKEGERKEEEEEDVKEEEKKVENEGACLSPPRPSDDLRLRHFPRLLPASSVHGEREEVSSSCCCVHEEDSSPMFSTEEKERKKILFIPFIRRKLSSSSASSSSSLPGGESDECNLSVDDSPSIDSKGKKTRRASTKKSSRGATSSSCSSSTSSGRRNLTYLLRVCLPRLPVLNPSPSSLCRHVIEEEEEEKKEKSSAPEKEGYDEEEEERRRRTGVERQEDDGYIHTKRNAEEVSVKKSHSLIERVKMTRRSDGKWPYGDERTRRKRKTRRRFSSLPPLRLPIRSFLYLEAREEEDEEEKKGVSDKTSYRKSVSWNEGGRSGKRRVQRDTQEGEEEEERERRSEGRERRYEGKASC</sequence>
<dbReference type="InterPro" id="IPR050704">
    <property type="entry name" value="Peptidase_C85-like"/>
</dbReference>
<feature type="region of interest" description="Disordered" evidence="1">
    <location>
        <begin position="706"/>
        <end position="955"/>
    </location>
</feature>
<keyword evidence="2" id="KW-0812">Transmembrane</keyword>
<dbReference type="VEuPathDB" id="ToxoDB:CSUI_006095"/>
<feature type="region of interest" description="Disordered" evidence="1">
    <location>
        <begin position="564"/>
        <end position="646"/>
    </location>
</feature>
<feature type="compositionally biased region" description="Basic and acidic residues" evidence="1">
    <location>
        <begin position="1195"/>
        <end position="1206"/>
    </location>
</feature>
<feature type="compositionally biased region" description="Basic and acidic residues" evidence="1">
    <location>
        <begin position="1060"/>
        <end position="1082"/>
    </location>
</feature>
<reference evidence="4 5" key="1">
    <citation type="journal article" date="2017" name="Int. J. Parasitol.">
        <title>The genome of the protozoan parasite Cystoisospora suis and a reverse vaccinology approach to identify vaccine candidates.</title>
        <authorList>
            <person name="Palmieri N."/>
            <person name="Shrestha A."/>
            <person name="Ruttkowski B."/>
            <person name="Beck T."/>
            <person name="Vogl C."/>
            <person name="Tomley F."/>
            <person name="Blake D.P."/>
            <person name="Joachim A."/>
        </authorList>
    </citation>
    <scope>NUCLEOTIDE SEQUENCE [LARGE SCALE GENOMIC DNA]</scope>
    <source>
        <strain evidence="4 5">Wien I</strain>
    </source>
</reference>
<feature type="compositionally biased region" description="Basic and acidic residues" evidence="1">
    <location>
        <begin position="383"/>
        <end position="394"/>
    </location>
</feature>
<feature type="region of interest" description="Disordered" evidence="1">
    <location>
        <begin position="1101"/>
        <end position="1163"/>
    </location>
</feature>
<feature type="region of interest" description="Disordered" evidence="1">
    <location>
        <begin position="1561"/>
        <end position="1654"/>
    </location>
</feature>
<keyword evidence="5" id="KW-1185">Reference proteome</keyword>
<feature type="compositionally biased region" description="Low complexity" evidence="1">
    <location>
        <begin position="1473"/>
        <end position="1482"/>
    </location>
</feature>
<keyword evidence="2" id="KW-0472">Membrane</keyword>
<feature type="compositionally biased region" description="Basic and acidic residues" evidence="1">
    <location>
        <begin position="1569"/>
        <end position="1579"/>
    </location>
</feature>
<dbReference type="RefSeq" id="XP_067921765.1">
    <property type="nucleotide sequence ID" value="XM_068066260.1"/>
</dbReference>
<keyword evidence="4" id="KW-0378">Hydrolase</keyword>
<protein>
    <submittedName>
        <fullName evidence="4">Otu family cysteine protease</fullName>
    </submittedName>
</protein>
<keyword evidence="4" id="KW-0645">Protease</keyword>
<feature type="compositionally biased region" description="Basic residues" evidence="1">
    <location>
        <begin position="1642"/>
        <end position="1651"/>
    </location>
</feature>
<dbReference type="PANTHER" id="PTHR12419">
    <property type="entry name" value="OTU DOMAIN CONTAINING PROTEIN"/>
    <property type="match status" value="1"/>
</dbReference>
<comment type="caution">
    <text evidence="4">The sequence shown here is derived from an EMBL/GenBank/DDBJ whole genome shotgun (WGS) entry which is preliminary data.</text>
</comment>
<feature type="compositionally biased region" description="Basic and acidic residues" evidence="1">
    <location>
        <begin position="1342"/>
        <end position="1351"/>
    </location>
</feature>
<dbReference type="SUPFAM" id="SSF54001">
    <property type="entry name" value="Cysteine proteinases"/>
    <property type="match status" value="1"/>
</dbReference>
<feature type="region of interest" description="Disordered" evidence="1">
    <location>
        <begin position="280"/>
        <end position="446"/>
    </location>
</feature>
<feature type="compositionally biased region" description="Polar residues" evidence="1">
    <location>
        <begin position="942"/>
        <end position="955"/>
    </location>
</feature>
<feature type="compositionally biased region" description="Low complexity" evidence="1">
    <location>
        <begin position="844"/>
        <end position="856"/>
    </location>
</feature>
<proteinExistence type="predicted"/>
<feature type="compositionally biased region" description="Low complexity" evidence="1">
    <location>
        <begin position="630"/>
        <end position="640"/>
    </location>
</feature>
<feature type="compositionally biased region" description="Basic and acidic residues" evidence="1">
    <location>
        <begin position="762"/>
        <end position="777"/>
    </location>
</feature>
<feature type="compositionally biased region" description="Basic and acidic residues" evidence="1">
    <location>
        <begin position="1717"/>
        <end position="1734"/>
    </location>
</feature>
<feature type="region of interest" description="Disordered" evidence="1">
    <location>
        <begin position="1183"/>
        <end position="1417"/>
    </location>
</feature>
<feature type="transmembrane region" description="Helical" evidence="2">
    <location>
        <begin position="39"/>
        <end position="58"/>
    </location>
</feature>
<evidence type="ECO:0000313" key="4">
    <source>
        <dbReference type="EMBL" id="PHJ20074.1"/>
    </source>
</evidence>
<feature type="compositionally biased region" description="Low complexity" evidence="1">
    <location>
        <begin position="586"/>
        <end position="602"/>
    </location>
</feature>
<feature type="compositionally biased region" description="Basic and acidic residues" evidence="1">
    <location>
        <begin position="1143"/>
        <end position="1153"/>
    </location>
</feature>
<accession>A0A2C6KV99</accession>
<dbReference type="GO" id="GO:0006508">
    <property type="term" value="P:proteolysis"/>
    <property type="evidence" value="ECO:0007669"/>
    <property type="project" value="UniProtKB-KW"/>
</dbReference>
<feature type="compositionally biased region" description="Basic and acidic residues" evidence="1">
    <location>
        <begin position="1362"/>
        <end position="1385"/>
    </location>
</feature>
<dbReference type="GeneID" id="94429471"/>
<feature type="compositionally biased region" description="Basic and acidic residues" evidence="1">
    <location>
        <begin position="1101"/>
        <end position="1127"/>
    </location>
</feature>
<feature type="compositionally biased region" description="Basic and acidic residues" evidence="1">
    <location>
        <begin position="1237"/>
        <end position="1301"/>
    </location>
</feature>
<feature type="compositionally biased region" description="Basic and acidic residues" evidence="1">
    <location>
        <begin position="709"/>
        <end position="753"/>
    </location>
</feature>
<dbReference type="CDD" id="cd22771">
    <property type="entry name" value="OTU_plant_OTU7-like"/>
    <property type="match status" value="1"/>
</dbReference>
<evidence type="ECO:0000259" key="3">
    <source>
        <dbReference type="PROSITE" id="PS50802"/>
    </source>
</evidence>
<evidence type="ECO:0000313" key="5">
    <source>
        <dbReference type="Proteomes" id="UP000221165"/>
    </source>
</evidence>
<dbReference type="EMBL" id="MIGC01003033">
    <property type="protein sequence ID" value="PHJ20074.1"/>
    <property type="molecule type" value="Genomic_DNA"/>
</dbReference>
<gene>
    <name evidence="4" type="ORF">CSUI_006095</name>
</gene>
<feature type="compositionally biased region" description="Acidic residues" evidence="1">
    <location>
        <begin position="431"/>
        <end position="442"/>
    </location>
</feature>
<dbReference type="PROSITE" id="PS50802">
    <property type="entry name" value="OTU"/>
    <property type="match status" value="1"/>
</dbReference>
<feature type="compositionally biased region" description="Basic and acidic residues" evidence="1">
    <location>
        <begin position="1677"/>
        <end position="1686"/>
    </location>
</feature>
<feature type="compositionally biased region" description="Acidic residues" evidence="1">
    <location>
        <begin position="813"/>
        <end position="822"/>
    </location>
</feature>